<evidence type="ECO:0000313" key="2">
    <source>
        <dbReference type="EMBL" id="KAF2727947.1"/>
    </source>
</evidence>
<proteinExistence type="predicted"/>
<dbReference type="AlphaFoldDB" id="A0A9P4UTL2"/>
<protein>
    <submittedName>
        <fullName evidence="2">Uncharacterized protein</fullName>
    </submittedName>
</protein>
<reference evidence="2" key="1">
    <citation type="journal article" date="2020" name="Stud. Mycol.">
        <title>101 Dothideomycetes genomes: a test case for predicting lifestyles and emergence of pathogens.</title>
        <authorList>
            <person name="Haridas S."/>
            <person name="Albert R."/>
            <person name="Binder M."/>
            <person name="Bloem J."/>
            <person name="Labutti K."/>
            <person name="Salamov A."/>
            <person name="Andreopoulos B."/>
            <person name="Baker S."/>
            <person name="Barry K."/>
            <person name="Bills G."/>
            <person name="Bluhm B."/>
            <person name="Cannon C."/>
            <person name="Castanera R."/>
            <person name="Culley D."/>
            <person name="Daum C."/>
            <person name="Ezra D."/>
            <person name="Gonzalez J."/>
            <person name="Henrissat B."/>
            <person name="Kuo A."/>
            <person name="Liang C."/>
            <person name="Lipzen A."/>
            <person name="Lutzoni F."/>
            <person name="Magnuson J."/>
            <person name="Mondo S."/>
            <person name="Nolan M."/>
            <person name="Ohm R."/>
            <person name="Pangilinan J."/>
            <person name="Park H.-J."/>
            <person name="Ramirez L."/>
            <person name="Alfaro M."/>
            <person name="Sun H."/>
            <person name="Tritt A."/>
            <person name="Yoshinaga Y."/>
            <person name="Zwiers L.-H."/>
            <person name="Turgeon B."/>
            <person name="Goodwin S."/>
            <person name="Spatafora J."/>
            <person name="Crous P."/>
            <person name="Grigoriev I."/>
        </authorList>
    </citation>
    <scope>NUCLEOTIDE SEQUENCE</scope>
    <source>
        <strain evidence="2">CBS 125425</strain>
    </source>
</reference>
<feature type="region of interest" description="Disordered" evidence="1">
    <location>
        <begin position="24"/>
        <end position="70"/>
    </location>
</feature>
<sequence>MDGKGMIVVGQDRTRYDDMYKGIKKRGDELHTTEPIPSHPHSKPHLTSRPAHHTPKPTSRHTYTINQRIT</sequence>
<evidence type="ECO:0000313" key="3">
    <source>
        <dbReference type="Proteomes" id="UP000799444"/>
    </source>
</evidence>
<feature type="compositionally biased region" description="Basic residues" evidence="1">
    <location>
        <begin position="40"/>
        <end position="59"/>
    </location>
</feature>
<dbReference type="Proteomes" id="UP000799444">
    <property type="component" value="Unassembled WGS sequence"/>
</dbReference>
<accession>A0A9P4UTL2</accession>
<dbReference type="EMBL" id="ML996303">
    <property type="protein sequence ID" value="KAF2727947.1"/>
    <property type="molecule type" value="Genomic_DNA"/>
</dbReference>
<name>A0A9P4UTL2_9PLEO</name>
<evidence type="ECO:0000256" key="1">
    <source>
        <dbReference type="SAM" id="MobiDB-lite"/>
    </source>
</evidence>
<comment type="caution">
    <text evidence="2">The sequence shown here is derived from an EMBL/GenBank/DDBJ whole genome shotgun (WGS) entry which is preliminary data.</text>
</comment>
<organism evidence="2 3">
    <name type="scientific">Polyplosphaeria fusca</name>
    <dbReference type="NCBI Taxonomy" id="682080"/>
    <lineage>
        <taxon>Eukaryota</taxon>
        <taxon>Fungi</taxon>
        <taxon>Dikarya</taxon>
        <taxon>Ascomycota</taxon>
        <taxon>Pezizomycotina</taxon>
        <taxon>Dothideomycetes</taxon>
        <taxon>Pleosporomycetidae</taxon>
        <taxon>Pleosporales</taxon>
        <taxon>Tetraplosphaeriaceae</taxon>
        <taxon>Polyplosphaeria</taxon>
    </lineage>
</organism>
<gene>
    <name evidence="2" type="ORF">EJ04DRAFT_516945</name>
</gene>
<keyword evidence="3" id="KW-1185">Reference proteome</keyword>
<feature type="compositionally biased region" description="Polar residues" evidence="1">
    <location>
        <begin position="60"/>
        <end position="70"/>
    </location>
</feature>